<dbReference type="FunFam" id="2.30.38.10:FF:000001">
    <property type="entry name" value="Non-ribosomal peptide synthetase PvdI"/>
    <property type="match status" value="1"/>
</dbReference>
<dbReference type="CDD" id="cd19531">
    <property type="entry name" value="LCL_NRPS-like"/>
    <property type="match status" value="1"/>
</dbReference>
<organism evidence="11 12">
    <name type="scientific">Paenibacillus dendrobii</name>
    <dbReference type="NCBI Taxonomy" id="2691084"/>
    <lineage>
        <taxon>Bacteria</taxon>
        <taxon>Bacillati</taxon>
        <taxon>Bacillota</taxon>
        <taxon>Bacilli</taxon>
        <taxon>Bacillales</taxon>
        <taxon>Paenibacillaceae</taxon>
        <taxon>Paenibacillus</taxon>
    </lineage>
</organism>
<dbReference type="GO" id="GO:0005829">
    <property type="term" value="C:cytosol"/>
    <property type="evidence" value="ECO:0007669"/>
    <property type="project" value="TreeGrafter"/>
</dbReference>
<dbReference type="FunFam" id="3.40.50.980:FF:000002">
    <property type="entry name" value="Enterobactin synthetase component F"/>
    <property type="match status" value="1"/>
</dbReference>
<name>A0A7X3IQC0_9BACL</name>
<evidence type="ECO:0000313" key="12">
    <source>
        <dbReference type="Proteomes" id="UP000460318"/>
    </source>
</evidence>
<feature type="non-terminal residue" evidence="11">
    <location>
        <position position="1784"/>
    </location>
</feature>
<dbReference type="EMBL" id="WUBI01000012">
    <property type="protein sequence ID" value="MWV47651.1"/>
    <property type="molecule type" value="Genomic_DNA"/>
</dbReference>
<dbReference type="InterPro" id="IPR020845">
    <property type="entry name" value="AMP-binding_CS"/>
</dbReference>
<keyword evidence="4" id="KW-0597">Phosphoprotein</keyword>
<dbReference type="Pfam" id="PF00550">
    <property type="entry name" value="PP-binding"/>
    <property type="match status" value="1"/>
</dbReference>
<evidence type="ECO:0000256" key="3">
    <source>
        <dbReference type="ARBA" id="ARBA00022450"/>
    </source>
</evidence>
<dbReference type="GO" id="GO:0009239">
    <property type="term" value="P:enterobactin biosynthetic process"/>
    <property type="evidence" value="ECO:0007669"/>
    <property type="project" value="TreeGrafter"/>
</dbReference>
<dbReference type="Gene3D" id="1.10.1200.10">
    <property type="entry name" value="ACP-like"/>
    <property type="match status" value="1"/>
</dbReference>
<keyword evidence="12" id="KW-1185">Reference proteome</keyword>
<dbReference type="InterPro" id="IPR042099">
    <property type="entry name" value="ANL_N_sf"/>
</dbReference>
<keyword evidence="6" id="KW-0677">Repeat</keyword>
<dbReference type="RefSeq" id="WP_160501221.1">
    <property type="nucleotide sequence ID" value="NZ_WUBI01000012.1"/>
</dbReference>
<feature type="coiled-coil region" evidence="9">
    <location>
        <begin position="1605"/>
        <end position="1632"/>
    </location>
</feature>
<keyword evidence="9" id="KW-0175">Coiled coil</keyword>
<dbReference type="Pfam" id="PF13193">
    <property type="entry name" value="AMP-binding_C"/>
    <property type="match status" value="1"/>
</dbReference>
<comment type="cofactor">
    <cofactor evidence="1">
        <name>pantetheine 4'-phosphate</name>
        <dbReference type="ChEBI" id="CHEBI:47942"/>
    </cofactor>
</comment>
<dbReference type="InterPro" id="IPR025110">
    <property type="entry name" value="AMP-bd_C"/>
</dbReference>
<dbReference type="Pfam" id="PF00668">
    <property type="entry name" value="Condensation"/>
    <property type="match status" value="2"/>
</dbReference>
<dbReference type="InterPro" id="IPR010071">
    <property type="entry name" value="AA_adenyl_dom"/>
</dbReference>
<dbReference type="InterPro" id="IPR009081">
    <property type="entry name" value="PP-bd_ACP"/>
</dbReference>
<dbReference type="GO" id="GO:0009366">
    <property type="term" value="C:enterobactin synthetase complex"/>
    <property type="evidence" value="ECO:0007669"/>
    <property type="project" value="TreeGrafter"/>
</dbReference>
<evidence type="ECO:0000256" key="4">
    <source>
        <dbReference type="ARBA" id="ARBA00022553"/>
    </source>
</evidence>
<evidence type="ECO:0000259" key="10">
    <source>
        <dbReference type="PROSITE" id="PS50075"/>
    </source>
</evidence>
<dbReference type="Proteomes" id="UP000460318">
    <property type="component" value="Unassembled WGS sequence"/>
</dbReference>
<dbReference type="SUPFAM" id="SSF56801">
    <property type="entry name" value="Acetyl-CoA synthetase-like"/>
    <property type="match status" value="2"/>
</dbReference>
<dbReference type="SUPFAM" id="SSF52777">
    <property type="entry name" value="CoA-dependent acyltransferases"/>
    <property type="match status" value="4"/>
</dbReference>
<dbReference type="Gene3D" id="3.30.559.30">
    <property type="entry name" value="Nonribosomal peptide synthetase, condensation domain"/>
    <property type="match status" value="2"/>
</dbReference>
<dbReference type="InterPro" id="IPR000873">
    <property type="entry name" value="AMP-dep_synth/lig_dom"/>
</dbReference>
<evidence type="ECO:0000256" key="8">
    <source>
        <dbReference type="ARBA" id="ARBA00023268"/>
    </source>
</evidence>
<evidence type="ECO:0000256" key="1">
    <source>
        <dbReference type="ARBA" id="ARBA00001957"/>
    </source>
</evidence>
<evidence type="ECO:0000256" key="9">
    <source>
        <dbReference type="SAM" id="Coils"/>
    </source>
</evidence>
<dbReference type="FunFam" id="3.40.50.980:FF:000001">
    <property type="entry name" value="Non-ribosomal peptide synthetase"/>
    <property type="match status" value="2"/>
</dbReference>
<dbReference type="FunFam" id="3.30.300.30:FF:000010">
    <property type="entry name" value="Enterobactin synthetase component F"/>
    <property type="match status" value="1"/>
</dbReference>
<accession>A0A7X3IQC0</accession>
<dbReference type="Gene3D" id="3.30.300.30">
    <property type="match status" value="1"/>
</dbReference>
<proteinExistence type="inferred from homology"/>
<dbReference type="CDD" id="cd17643">
    <property type="entry name" value="A_NRPS_Cytc1-like"/>
    <property type="match status" value="1"/>
</dbReference>
<dbReference type="PROSITE" id="PS00455">
    <property type="entry name" value="AMP_BINDING"/>
    <property type="match status" value="2"/>
</dbReference>
<dbReference type="SUPFAM" id="SSF47336">
    <property type="entry name" value="ACP-like"/>
    <property type="match status" value="1"/>
</dbReference>
<evidence type="ECO:0000256" key="7">
    <source>
        <dbReference type="ARBA" id="ARBA00023194"/>
    </source>
</evidence>
<dbReference type="InterPro" id="IPR045851">
    <property type="entry name" value="AMP-bd_C_sf"/>
</dbReference>
<dbReference type="PANTHER" id="PTHR45527">
    <property type="entry name" value="NONRIBOSOMAL PEPTIDE SYNTHETASE"/>
    <property type="match status" value="1"/>
</dbReference>
<dbReference type="GO" id="GO:0031177">
    <property type="term" value="F:phosphopantetheine binding"/>
    <property type="evidence" value="ECO:0007669"/>
    <property type="project" value="TreeGrafter"/>
</dbReference>
<dbReference type="FunFam" id="3.30.559.10:FF:000012">
    <property type="entry name" value="Non-ribosomal peptide synthetase"/>
    <property type="match status" value="1"/>
</dbReference>
<dbReference type="InterPro" id="IPR023213">
    <property type="entry name" value="CAT-like_dom_sf"/>
</dbReference>
<dbReference type="Pfam" id="PF00501">
    <property type="entry name" value="AMP-binding"/>
    <property type="match status" value="2"/>
</dbReference>
<dbReference type="Gene3D" id="3.40.50.980">
    <property type="match status" value="2"/>
</dbReference>
<dbReference type="FunFam" id="1.10.1200.10:FF:000005">
    <property type="entry name" value="Nonribosomal peptide synthetase 1"/>
    <property type="match status" value="1"/>
</dbReference>
<evidence type="ECO:0000256" key="2">
    <source>
        <dbReference type="ARBA" id="ARBA00006432"/>
    </source>
</evidence>
<dbReference type="InterPro" id="IPR001242">
    <property type="entry name" value="Condensation_dom"/>
</dbReference>
<dbReference type="GO" id="GO:0047527">
    <property type="term" value="F:2,3-dihydroxybenzoate-serine ligase activity"/>
    <property type="evidence" value="ECO:0007669"/>
    <property type="project" value="TreeGrafter"/>
</dbReference>
<dbReference type="Gene3D" id="3.30.559.10">
    <property type="entry name" value="Chloramphenicol acetyltransferase-like domain"/>
    <property type="match status" value="2"/>
</dbReference>
<keyword evidence="7" id="KW-0045">Antibiotic biosynthesis</keyword>
<evidence type="ECO:0000313" key="11">
    <source>
        <dbReference type="EMBL" id="MWV47651.1"/>
    </source>
</evidence>
<dbReference type="PANTHER" id="PTHR45527:SF14">
    <property type="entry name" value="PLIPASTATIN SYNTHASE SUBUNIT B"/>
    <property type="match status" value="1"/>
</dbReference>
<keyword evidence="5" id="KW-0436">Ligase</keyword>
<evidence type="ECO:0000256" key="6">
    <source>
        <dbReference type="ARBA" id="ARBA00022737"/>
    </source>
</evidence>
<protein>
    <submittedName>
        <fullName evidence="11">Amino acid adenylation domain-containing protein</fullName>
    </submittedName>
</protein>
<dbReference type="Gene3D" id="3.40.50.12780">
    <property type="entry name" value="N-terminal domain of ligase-like"/>
    <property type="match status" value="1"/>
</dbReference>
<keyword evidence="3" id="KW-0596">Phosphopantetheine</keyword>
<keyword evidence="8" id="KW-0511">Multifunctional enzyme</keyword>
<feature type="domain" description="Carrier" evidence="10">
    <location>
        <begin position="1022"/>
        <end position="1096"/>
    </location>
</feature>
<dbReference type="GO" id="GO:0043041">
    <property type="term" value="P:amino acid activation for nonribosomal peptide biosynthetic process"/>
    <property type="evidence" value="ECO:0007669"/>
    <property type="project" value="TreeGrafter"/>
</dbReference>
<dbReference type="InterPro" id="IPR036736">
    <property type="entry name" value="ACP-like_sf"/>
</dbReference>
<dbReference type="GO" id="GO:0008610">
    <property type="term" value="P:lipid biosynthetic process"/>
    <property type="evidence" value="ECO:0007669"/>
    <property type="project" value="UniProtKB-ARBA"/>
</dbReference>
<gene>
    <name evidence="11" type="ORF">GRF59_29170</name>
</gene>
<comment type="caution">
    <text evidence="11">The sequence shown here is derived from an EMBL/GenBank/DDBJ whole genome shotgun (WGS) entry which is preliminary data.</text>
</comment>
<dbReference type="NCBIfam" id="TIGR01733">
    <property type="entry name" value="AA-adenyl-dom"/>
    <property type="match status" value="1"/>
</dbReference>
<evidence type="ECO:0000256" key="5">
    <source>
        <dbReference type="ARBA" id="ARBA00022598"/>
    </source>
</evidence>
<reference evidence="11 12" key="1">
    <citation type="submission" date="2019-12" db="EMBL/GenBank/DDBJ databases">
        <title>Paenibacillus sp. nov., an endophytic bacterium isolated from the stem of Dendrobium.</title>
        <authorList>
            <person name="Zhao R."/>
        </authorList>
    </citation>
    <scope>NUCLEOTIDE SEQUENCE [LARGE SCALE GENOMIC DNA]</scope>
    <source>
        <strain evidence="11 12">HJL G12</strain>
    </source>
</reference>
<sequence>MTSFDPQTNRLSKLSDAKLALLNKRIQRGETDSKRHGIAKRTTVGPVPLSAAQTRMWFLSQYSSQSAEYNMCAAVKMQGYLNISALEESLSAIANRHETLRTSFIELNGEPQQLIASEIRISLERVDLRMEKEGIRESEALRGAEEDARRPFDLTEAPLLRTKLFVMNENTHIFYINMHHIISDGWSKGLFINEIMTFYKSLVDHESVTLPELPVQYADYALWEREQLQSEICRLQLNYWKQNLQGPHPVLQLPMERAASQGSFYTGGMYSFSIPEPITTKLREFGKAEGATLFMMLLSAFKTLLFRYTGQEDLMIGTPVANRNHPETAHLIGCFVNTLVIRTQVASGITFRDLIGRVKSASLNAYSNQDVSFEKVLEELHIGRTVGISPLFQAMFAMQNTPKQAMELPGLTLDYMSIHNETAKYNLVLSVSEERDVLESTLEYNSGLFDRNTVERMADHFLNLLGSAVSSPDVPVSRLSIMNAAEKEKMIMEYSGSVSEKKPQSTHLAEWFEQQVAQTPERVALTYEGEEVTYRDLNERSNQVAHYLQGLGIEPEQFIGLFMERSIEMVVGIIGILKAGGAYVPLDPMLPADRLSYMLSDTGLRMIVTMSGSSSSLPVFKGELIELDLLDSVLAGESVANPGCKIKPEHLAYMIYTSGSTGQPKGVMVEHGNVVRLLQTTKPQFEFKETDVWTLFHSYAFDFSVWEIWGALLFGGRLVVVPYWVSRSPEDFYNLLHVEKVTVLNQTPSAFRQLMKVEESDLNAGSLALRYIVFGGEALDLLSLKPWFQRHGDQYPQLINMYGITETTVHTTLRPIALADLESSKGSVIGRPLGDLEIYVMDEYMQPVPVGVPGEMYVGGAGVTRGYWGRAELTASRFITHPYNKGERLYKTGDLACFLPDGDLEYIGRIDHQVKMNGFRIELGEIEAVLKQNPSIREAVVTIREEPSGLKRLEAYLVKITKETINLQELRSYLRQKLPGYMIPAVFHIIESIPLTHNGKVDLKALISMKSNRIENQLEHSAPRTEQEQRLCQIWQDVLAAEMVGIDDNYFELGGDSIRAIRVRAESQRQGIVFTIQQLFEFQTIRLLVQAIQYQGQDSPAVLKRMPFDGLSFEDRARIPESIEDAYPLTRLQSGMLFHSELQPEGSSIYHNISSANVKGRFEFSALDQAAQQLVARHPVLRTSFDLSSYSVPLQLVHQAAKNQIEVEDLRNLPKKDRDAALLLWCEKERKNLFDWKTAPLFRINIHLLTEDTFQFTLTEHHSILDGWSVASMLTELFAYYNEYLMNREPQLKPKLDVAFSDYVAMEQQALESSDGRRFWNEHVKESPVYRMPVKTEVDTGNLDEPVMDTAEFNLTEELHAGAKKLAALASVPLKTVLLASHLYVIHTLSNEEDIMTGMVTNCRPEELAGDEVLGLFLNTLPLRVKMKGKGWIDLVKQTFETEMEVWPHRRLPLDEIQKNAGQGQPLFDTVFNFTDFHIYQSFEGIGELSILSTSDTAYTNFNVMTQFNLDPKTSELRLILQWNKSRFSQKEIIAFKDYYTRTLEAMTQEPLAAYSDFTPLSDEERYQTVTEWNKTGRDYQLDKPLIQWIEEQAERTPDAMAIRFEDLELTYRELDQEAERLARRLRRLGAGPDGLVGISAERSLEMMVGLLGILKSGAAYVPLDPAYPRERLAFMLEDAGVPILLTQSHLAPELPEHSAHVVLLDGPGEMLEDGEEEAAKRAAAGRKDAIYMIYTSGSTGNPKGVINIQEAVVNRLLWMQETFGLTPEDRVMQKTPISFDVSV</sequence>
<comment type="similarity">
    <text evidence="2">Belongs to the ATP-dependent AMP-binding enzyme family.</text>
</comment>
<dbReference type="FunFam" id="3.40.50.12780:FF:000012">
    <property type="entry name" value="Non-ribosomal peptide synthetase"/>
    <property type="match status" value="1"/>
</dbReference>
<dbReference type="PROSITE" id="PS50075">
    <property type="entry name" value="CARRIER"/>
    <property type="match status" value="1"/>
</dbReference>